<organism evidence="2 3">
    <name type="scientific">Paludibacterium paludis</name>
    <dbReference type="NCBI Taxonomy" id="1225769"/>
    <lineage>
        <taxon>Bacteria</taxon>
        <taxon>Pseudomonadati</taxon>
        <taxon>Pseudomonadota</taxon>
        <taxon>Betaproteobacteria</taxon>
        <taxon>Neisseriales</taxon>
        <taxon>Chromobacteriaceae</taxon>
        <taxon>Paludibacterium</taxon>
    </lineage>
</organism>
<evidence type="ECO:0000256" key="1">
    <source>
        <dbReference type="SAM" id="SignalP"/>
    </source>
</evidence>
<feature type="chain" id="PRO_5037182689" evidence="1">
    <location>
        <begin position="23"/>
        <end position="126"/>
    </location>
</feature>
<proteinExistence type="predicted"/>
<gene>
    <name evidence="2" type="ORF">GCM10011289_30080</name>
</gene>
<dbReference type="EMBL" id="BMYX01000020">
    <property type="protein sequence ID" value="GGY24448.1"/>
    <property type="molecule type" value="Genomic_DNA"/>
</dbReference>
<evidence type="ECO:0000313" key="3">
    <source>
        <dbReference type="Proteomes" id="UP000645257"/>
    </source>
</evidence>
<keyword evidence="3" id="KW-1185">Reference proteome</keyword>
<sequence length="126" mass="13971">MKKLATAILAGVFFIVQGCAMANDIVGDIKKIRESNKDANIDISGIVKKYILVGTHKAAVENYLKEHKFSLNDQPIAPDRLQTLVAVYVERNMLTSVVFHDEIRVIVVFENGVVKTAGGRLIYRAL</sequence>
<evidence type="ECO:0000313" key="2">
    <source>
        <dbReference type="EMBL" id="GGY24448.1"/>
    </source>
</evidence>
<dbReference type="PROSITE" id="PS51257">
    <property type="entry name" value="PROKAR_LIPOPROTEIN"/>
    <property type="match status" value="1"/>
</dbReference>
<accession>A0A918P645</accession>
<keyword evidence="1" id="KW-0732">Signal</keyword>
<protein>
    <submittedName>
        <fullName evidence="2">Uncharacterized protein</fullName>
    </submittedName>
</protein>
<dbReference type="Proteomes" id="UP000645257">
    <property type="component" value="Unassembled WGS sequence"/>
</dbReference>
<feature type="signal peptide" evidence="1">
    <location>
        <begin position="1"/>
        <end position="22"/>
    </location>
</feature>
<reference evidence="2" key="2">
    <citation type="submission" date="2020-09" db="EMBL/GenBank/DDBJ databases">
        <authorList>
            <person name="Sun Q."/>
            <person name="Kim S."/>
        </authorList>
    </citation>
    <scope>NUCLEOTIDE SEQUENCE</scope>
    <source>
        <strain evidence="2">KCTC 32182</strain>
    </source>
</reference>
<name>A0A918P645_9NEIS</name>
<dbReference type="AlphaFoldDB" id="A0A918P645"/>
<reference evidence="2" key="1">
    <citation type="journal article" date="2014" name="Int. J. Syst. Evol. Microbiol.">
        <title>Complete genome sequence of Corynebacterium casei LMG S-19264T (=DSM 44701T), isolated from a smear-ripened cheese.</title>
        <authorList>
            <consortium name="US DOE Joint Genome Institute (JGI-PGF)"/>
            <person name="Walter F."/>
            <person name="Albersmeier A."/>
            <person name="Kalinowski J."/>
            <person name="Ruckert C."/>
        </authorList>
    </citation>
    <scope>NUCLEOTIDE SEQUENCE</scope>
    <source>
        <strain evidence="2">KCTC 32182</strain>
    </source>
</reference>
<comment type="caution">
    <text evidence="2">The sequence shown here is derived from an EMBL/GenBank/DDBJ whole genome shotgun (WGS) entry which is preliminary data.</text>
</comment>